<evidence type="ECO:0000313" key="1">
    <source>
        <dbReference type="EMBL" id="CAH3117568.1"/>
    </source>
</evidence>
<dbReference type="AlphaFoldDB" id="A0AAU9WL30"/>
<dbReference type="Proteomes" id="UP001159428">
    <property type="component" value="Unassembled WGS sequence"/>
</dbReference>
<dbReference type="EMBL" id="CALNXJ010000016">
    <property type="protein sequence ID" value="CAH3117568.1"/>
    <property type="molecule type" value="Genomic_DNA"/>
</dbReference>
<gene>
    <name evidence="1" type="ORF">PMEA_00007557</name>
</gene>
<evidence type="ECO:0000313" key="2">
    <source>
        <dbReference type="Proteomes" id="UP001159428"/>
    </source>
</evidence>
<proteinExistence type="predicted"/>
<protein>
    <submittedName>
        <fullName evidence="1">Uncharacterized protein</fullName>
    </submittedName>
</protein>
<organism evidence="1 2">
    <name type="scientific">Pocillopora meandrina</name>
    <dbReference type="NCBI Taxonomy" id="46732"/>
    <lineage>
        <taxon>Eukaryota</taxon>
        <taxon>Metazoa</taxon>
        <taxon>Cnidaria</taxon>
        <taxon>Anthozoa</taxon>
        <taxon>Hexacorallia</taxon>
        <taxon>Scleractinia</taxon>
        <taxon>Astrocoeniina</taxon>
        <taxon>Pocilloporidae</taxon>
        <taxon>Pocillopora</taxon>
    </lineage>
</organism>
<sequence length="84" mass="9629">MTVSELVMAISGHRNQVRLRNYIGRTAREGHISLTALSSRAILMFRLKSVKFDLPNAQKRVCSSPRELRRVCKIGKLQLHSSFY</sequence>
<comment type="caution">
    <text evidence="1">The sequence shown here is derived from an EMBL/GenBank/DDBJ whole genome shotgun (WGS) entry which is preliminary data.</text>
</comment>
<keyword evidence="2" id="KW-1185">Reference proteome</keyword>
<accession>A0AAU9WL30</accession>
<name>A0AAU9WL30_9CNID</name>
<reference evidence="1 2" key="1">
    <citation type="submission" date="2022-05" db="EMBL/GenBank/DDBJ databases">
        <authorList>
            <consortium name="Genoscope - CEA"/>
            <person name="William W."/>
        </authorList>
    </citation>
    <scope>NUCLEOTIDE SEQUENCE [LARGE SCALE GENOMIC DNA]</scope>
</reference>